<dbReference type="AlphaFoldDB" id="A0A1E1M4H4"/>
<name>A0A1E1M4H4_RHYSE</name>
<dbReference type="EMBL" id="FJVC01000157">
    <property type="protein sequence ID" value="CZT43996.1"/>
    <property type="molecule type" value="Genomic_DNA"/>
</dbReference>
<sequence length="132" mass="14777">MCGERDKFQVPHRLLTRFDLSAQGLIFMASDMSGSPKRAMTTLDSYGISSDKTSTKNRSDLISIIIKETERYRTSLRGSASSYIYYYALDNMPENEVPVEIKELAEDVPTGSASDIKIRIKPPTTSKCSKLL</sequence>
<dbReference type="Proteomes" id="UP000177625">
    <property type="component" value="Unassembled WGS sequence"/>
</dbReference>
<gene>
    <name evidence="1" type="ORF">RSE6_04114</name>
</gene>
<proteinExistence type="predicted"/>
<organism evidence="1 2">
    <name type="scientific">Rhynchosporium secalis</name>
    <name type="common">Barley scald fungus</name>
    <dbReference type="NCBI Taxonomy" id="38038"/>
    <lineage>
        <taxon>Eukaryota</taxon>
        <taxon>Fungi</taxon>
        <taxon>Dikarya</taxon>
        <taxon>Ascomycota</taxon>
        <taxon>Pezizomycotina</taxon>
        <taxon>Leotiomycetes</taxon>
        <taxon>Helotiales</taxon>
        <taxon>Ploettnerulaceae</taxon>
        <taxon>Rhynchosporium</taxon>
    </lineage>
</organism>
<reference evidence="2" key="1">
    <citation type="submission" date="2016-03" db="EMBL/GenBank/DDBJ databases">
        <authorList>
            <person name="Guldener U."/>
        </authorList>
    </citation>
    <scope>NUCLEOTIDE SEQUENCE [LARGE SCALE GENOMIC DNA]</scope>
</reference>
<protein>
    <submittedName>
        <fullName evidence="1">Uncharacterized protein</fullName>
    </submittedName>
</protein>
<keyword evidence="2" id="KW-1185">Reference proteome</keyword>
<accession>A0A1E1M4H4</accession>
<evidence type="ECO:0000313" key="2">
    <source>
        <dbReference type="Proteomes" id="UP000177625"/>
    </source>
</evidence>
<evidence type="ECO:0000313" key="1">
    <source>
        <dbReference type="EMBL" id="CZT43996.1"/>
    </source>
</evidence>